<keyword evidence="2" id="KW-1185">Reference proteome</keyword>
<protein>
    <submittedName>
        <fullName evidence="1">Cyclin-like protein</fullName>
    </submittedName>
</protein>
<dbReference type="Proteomes" id="UP001055072">
    <property type="component" value="Unassembled WGS sequence"/>
</dbReference>
<dbReference type="EMBL" id="MU274914">
    <property type="protein sequence ID" value="KAI0088192.1"/>
    <property type="molecule type" value="Genomic_DNA"/>
</dbReference>
<organism evidence="1 2">
    <name type="scientific">Irpex rosettiformis</name>
    <dbReference type="NCBI Taxonomy" id="378272"/>
    <lineage>
        <taxon>Eukaryota</taxon>
        <taxon>Fungi</taxon>
        <taxon>Dikarya</taxon>
        <taxon>Basidiomycota</taxon>
        <taxon>Agaricomycotina</taxon>
        <taxon>Agaricomycetes</taxon>
        <taxon>Polyporales</taxon>
        <taxon>Irpicaceae</taxon>
        <taxon>Irpex</taxon>
    </lineage>
</organism>
<comment type="caution">
    <text evidence="1">The sequence shown here is derived from an EMBL/GenBank/DDBJ whole genome shotgun (WGS) entry which is preliminary data.</text>
</comment>
<reference evidence="1" key="1">
    <citation type="journal article" date="2021" name="Environ. Microbiol.">
        <title>Gene family expansions and transcriptome signatures uncover fungal adaptations to wood decay.</title>
        <authorList>
            <person name="Hage H."/>
            <person name="Miyauchi S."/>
            <person name="Viragh M."/>
            <person name="Drula E."/>
            <person name="Min B."/>
            <person name="Chaduli D."/>
            <person name="Navarro D."/>
            <person name="Favel A."/>
            <person name="Norest M."/>
            <person name="Lesage-Meessen L."/>
            <person name="Balint B."/>
            <person name="Merenyi Z."/>
            <person name="de Eugenio L."/>
            <person name="Morin E."/>
            <person name="Martinez A.T."/>
            <person name="Baldrian P."/>
            <person name="Stursova M."/>
            <person name="Martinez M.J."/>
            <person name="Novotny C."/>
            <person name="Magnuson J.K."/>
            <person name="Spatafora J.W."/>
            <person name="Maurice S."/>
            <person name="Pangilinan J."/>
            <person name="Andreopoulos W."/>
            <person name="LaButti K."/>
            <person name="Hundley H."/>
            <person name="Na H."/>
            <person name="Kuo A."/>
            <person name="Barry K."/>
            <person name="Lipzen A."/>
            <person name="Henrissat B."/>
            <person name="Riley R."/>
            <person name="Ahrendt S."/>
            <person name="Nagy L.G."/>
            <person name="Grigoriev I.V."/>
            <person name="Martin F."/>
            <person name="Rosso M.N."/>
        </authorList>
    </citation>
    <scope>NUCLEOTIDE SEQUENCE</scope>
    <source>
        <strain evidence="1">CBS 384.51</strain>
    </source>
</reference>
<proteinExistence type="predicted"/>
<sequence length="599" mass="67167">MSSQVPLRRTTRTTRTTVVKDKENAVTRPLRNTRAKPPSTTHSTATNAKPAPVTRAAASTAATRAKSVAPAVDLANPKRKREALGEVARPAANVRRDAHKDSTAGTDLKGKAKAKEVFDGVVLKKPASSAKPPSTTRQSLRSASVKPPSSSGTTVRRGRSAAVQEQVKPAKPQLEQLKEEEEEPVEVRPRRDEHAMAIDVPTYVAPVPAPRRLNVARSSVAISAARVQIQKRVYQASKVTVAEQEEEDFQRAYKKRRTSSESPEDAILEQPEVEDELDEADPNGDQWDDLDADDADDPLMVSEYVSDIFNYLKEVELTTMPNPQYMEMQKDLAWKMRGILIDWLIQVHSRFRLLPETLFLCVNVIDRFLSQRVVSLAKLQLVGITCMFIAAKVEEVVAPSATNFLYCADASYTEVEILQAERYVLKTLDWNMSYPNPIHFLRRVSKADEYNVHVRTIAKYLLEIQCLEWRLLAAPPSLMAAASIWLARLVLGLAEWTPNLAHYSSYSESQIIPTANLMLNYILKSNTHTSFFSKYARKKFLKASVFVQEWALSNWEANTQISLIDELPQLKAMIRATQERESLEIPLEEPGSQGYDGPQ</sequence>
<accession>A0ACB8U1G4</accession>
<evidence type="ECO:0000313" key="2">
    <source>
        <dbReference type="Proteomes" id="UP001055072"/>
    </source>
</evidence>
<name>A0ACB8U1G4_9APHY</name>
<gene>
    <name evidence="1" type="ORF">BDY19DRAFT_949476</name>
</gene>
<evidence type="ECO:0000313" key="1">
    <source>
        <dbReference type="EMBL" id="KAI0088192.1"/>
    </source>
</evidence>